<sequence length="89" mass="9908">MLKCDDFIGCFGSCEKEISTGIISDFSGEFSVNYDFNGVKKTFKGNAVATQEIKIENNFTPGVLHRVLLNKSDNTKIKAISFKIYSQCL</sequence>
<organism evidence="1 2">
    <name type="scientific">Chryseobacterium viscerum</name>
    <dbReference type="NCBI Taxonomy" id="1037377"/>
    <lineage>
        <taxon>Bacteria</taxon>
        <taxon>Pseudomonadati</taxon>
        <taxon>Bacteroidota</taxon>
        <taxon>Flavobacteriia</taxon>
        <taxon>Flavobacteriales</taxon>
        <taxon>Weeksellaceae</taxon>
        <taxon>Chryseobacterium group</taxon>
        <taxon>Chryseobacterium</taxon>
    </lineage>
</organism>
<dbReference type="EMBL" id="VTPV01000022">
    <property type="protein sequence ID" value="KAB1228445.1"/>
    <property type="molecule type" value="Genomic_DNA"/>
</dbReference>
<keyword evidence="2" id="KW-1185">Reference proteome</keyword>
<gene>
    <name evidence="1" type="ORF">F8D52_22480</name>
</gene>
<protein>
    <submittedName>
        <fullName evidence="1">Uncharacterized protein</fullName>
    </submittedName>
</protein>
<reference evidence="1 2" key="1">
    <citation type="journal article" date="2019" name="Stand. Genomic Sci.">
        <title>Draft Whole-Genome Sequence of a Novel Chryseobacterium viscerum Strain Isolated from Fresh Water at Dripping Springs, New Mexico.</title>
        <authorList>
            <person name="Kyndt J.A."/>
            <person name="Moore T.C."/>
        </authorList>
    </citation>
    <scope>NUCLEOTIDE SEQUENCE [LARGE SCALE GENOMIC DNA]</scope>
    <source>
        <strain evidence="1 2">DPS</strain>
    </source>
</reference>
<name>A0A5N4BK10_9FLAO</name>
<evidence type="ECO:0000313" key="1">
    <source>
        <dbReference type="EMBL" id="KAB1228445.1"/>
    </source>
</evidence>
<comment type="caution">
    <text evidence="1">The sequence shown here is derived from an EMBL/GenBank/DDBJ whole genome shotgun (WGS) entry which is preliminary data.</text>
</comment>
<accession>A0A5N4BK10</accession>
<dbReference type="Proteomes" id="UP000326384">
    <property type="component" value="Unassembled WGS sequence"/>
</dbReference>
<dbReference type="RefSeq" id="WP_152291399.1">
    <property type="nucleotide sequence ID" value="NZ_VTPV01000022.1"/>
</dbReference>
<evidence type="ECO:0000313" key="2">
    <source>
        <dbReference type="Proteomes" id="UP000326384"/>
    </source>
</evidence>
<proteinExistence type="predicted"/>